<evidence type="ECO:0000313" key="2">
    <source>
        <dbReference type="Proteomes" id="UP001177021"/>
    </source>
</evidence>
<name>A0ACB0M1D5_TRIPR</name>
<evidence type="ECO:0000313" key="1">
    <source>
        <dbReference type="EMBL" id="CAJ2674399.1"/>
    </source>
</evidence>
<protein>
    <submittedName>
        <fullName evidence="1">Uncharacterized protein</fullName>
    </submittedName>
</protein>
<accession>A0ACB0M1D5</accession>
<comment type="caution">
    <text evidence="1">The sequence shown here is derived from an EMBL/GenBank/DDBJ whole genome shotgun (WGS) entry which is preliminary data.</text>
</comment>
<keyword evidence="2" id="KW-1185">Reference proteome</keyword>
<organism evidence="1 2">
    <name type="scientific">Trifolium pratense</name>
    <name type="common">Red clover</name>
    <dbReference type="NCBI Taxonomy" id="57577"/>
    <lineage>
        <taxon>Eukaryota</taxon>
        <taxon>Viridiplantae</taxon>
        <taxon>Streptophyta</taxon>
        <taxon>Embryophyta</taxon>
        <taxon>Tracheophyta</taxon>
        <taxon>Spermatophyta</taxon>
        <taxon>Magnoliopsida</taxon>
        <taxon>eudicotyledons</taxon>
        <taxon>Gunneridae</taxon>
        <taxon>Pentapetalae</taxon>
        <taxon>rosids</taxon>
        <taxon>fabids</taxon>
        <taxon>Fabales</taxon>
        <taxon>Fabaceae</taxon>
        <taxon>Papilionoideae</taxon>
        <taxon>50 kb inversion clade</taxon>
        <taxon>NPAAA clade</taxon>
        <taxon>Hologalegina</taxon>
        <taxon>IRL clade</taxon>
        <taxon>Trifolieae</taxon>
        <taxon>Trifolium</taxon>
    </lineage>
</organism>
<gene>
    <name evidence="1" type="ORF">MILVUS5_LOCUS37658</name>
</gene>
<sequence>MNTYYHIMGLVLLFMVYFVVGTTKAKIIHNCPEDISCGNQVIKFPFQIKNQNPISPMFGGYPGFELICSSNQTMIELPHKVKLNVKNIDYTHQTIQLSDPQDCLDKHIHNLNLSESHFNYLKSDYDDFVDYHFFNCSLLIRNEIDSYLVPCLSTSTSQTYVIPSYQYIEDLPLSFCTKMFNVSFKRSDSIRLSWSTPNCKVCESKGNICRWKNTTSSTNKDIECFIKNKKGSSTALVNTGSVLGSLFFILLTGAVYHIYDSYILKKAKQAIIEKFLEDYRALKPTRYSYVEIKRITNNFKDKLGQGAYGTVYKGNISKEFIVAVKILNFSQGIGQDFLNEVGTMGRIHHVNIVRLIGFCADGFKRALIYEFLPNGSLQKFINSPDNKKNFLGWKKLHEIALGIAKGIEYLHQGCDQRILHFDIKPQNVLLDHNFIPKISDFGLAKLCSRDQSMVSMTTARGTLGYIAPEVFSRNFGNVSYKSDVYSYGMMLLETIGGRKITEDIEENSSHVYYPEWIYNLIDDQEEMRIHVDNEGDEEIARKMGIVGLWCIQWHAMDRPSMQMVVQMLEGDVDKTPIPPNPFASQSRQPRRNGGLATTRQLTHELDVIEELE</sequence>
<reference evidence="1" key="1">
    <citation type="submission" date="2023-10" db="EMBL/GenBank/DDBJ databases">
        <authorList>
            <person name="Rodriguez Cubillos JULIANA M."/>
            <person name="De Vega J."/>
        </authorList>
    </citation>
    <scope>NUCLEOTIDE SEQUENCE</scope>
</reference>
<dbReference type="Proteomes" id="UP001177021">
    <property type="component" value="Unassembled WGS sequence"/>
</dbReference>
<proteinExistence type="predicted"/>
<dbReference type="EMBL" id="CASHSV030000716">
    <property type="protein sequence ID" value="CAJ2674399.1"/>
    <property type="molecule type" value="Genomic_DNA"/>
</dbReference>